<dbReference type="EMBL" id="CP104395">
    <property type="protein sequence ID" value="WEL19462.1"/>
    <property type="molecule type" value="Genomic_DNA"/>
</dbReference>
<dbReference type="PANTHER" id="PTHR11097:SF8">
    <property type="entry name" value="EXOSOME COMPLEX COMPONENT RRP42"/>
    <property type="match status" value="1"/>
</dbReference>
<evidence type="ECO:0000259" key="5">
    <source>
        <dbReference type="Pfam" id="PF01138"/>
    </source>
</evidence>
<evidence type="ECO:0000256" key="2">
    <source>
        <dbReference type="ARBA" id="ARBA00022490"/>
    </source>
</evidence>
<dbReference type="InterPro" id="IPR020568">
    <property type="entry name" value="Ribosomal_Su5_D2-typ_SF"/>
</dbReference>
<dbReference type="InterPro" id="IPR036345">
    <property type="entry name" value="ExoRNase_PH_dom2_sf"/>
</dbReference>
<dbReference type="InterPro" id="IPR027408">
    <property type="entry name" value="PNPase/RNase_PH_dom_sf"/>
</dbReference>
<protein>
    <submittedName>
        <fullName evidence="7">Exosome complex RNA-binding protein Rrp42, RNasePH superfamily</fullName>
    </submittedName>
</protein>
<dbReference type="SUPFAM" id="SSF55666">
    <property type="entry name" value="Ribonuclease PH domain 2-like"/>
    <property type="match status" value="1"/>
</dbReference>
<dbReference type="Pfam" id="PF03725">
    <property type="entry name" value="RNase_PH_C"/>
    <property type="match status" value="1"/>
</dbReference>
<dbReference type="GeneID" id="90589875"/>
<keyword evidence="2" id="KW-0963">Cytoplasm</keyword>
<evidence type="ECO:0000256" key="3">
    <source>
        <dbReference type="ARBA" id="ARBA00022835"/>
    </source>
</evidence>
<feature type="coiled-coil region" evidence="4">
    <location>
        <begin position="236"/>
        <end position="263"/>
    </location>
</feature>
<keyword evidence="3" id="KW-0271">Exosome</keyword>
<dbReference type="InterPro" id="IPR050590">
    <property type="entry name" value="Exosome_comp_Rrp42_subfam"/>
</dbReference>
<evidence type="ECO:0000256" key="4">
    <source>
        <dbReference type="SAM" id="Coils"/>
    </source>
</evidence>
<feature type="domain" description="Exoribonuclease phosphorolytic" evidence="5">
    <location>
        <begin position="25"/>
        <end position="161"/>
    </location>
</feature>
<dbReference type="NCBIfam" id="NF003282">
    <property type="entry name" value="PRK04282.1-1"/>
    <property type="match status" value="1"/>
</dbReference>
<dbReference type="PANTHER" id="PTHR11097">
    <property type="entry name" value="EXOSOME COMPLEX EXONUCLEASE RIBOSOMAL RNA PROCESSING PROTEIN"/>
    <property type="match status" value="1"/>
</dbReference>
<keyword evidence="4" id="KW-0175">Coiled coil</keyword>
<proteinExistence type="predicted"/>
<dbReference type="InterPro" id="IPR015847">
    <property type="entry name" value="ExoRNase_PH_dom2"/>
</dbReference>
<dbReference type="CDD" id="cd11365">
    <property type="entry name" value="RNase_PH_archRRP42"/>
    <property type="match status" value="1"/>
</dbReference>
<dbReference type="Pfam" id="PF01138">
    <property type="entry name" value="RNase_PH"/>
    <property type="match status" value="1"/>
</dbReference>
<feature type="domain" description="Exoribonuclease phosphorolytic" evidence="6">
    <location>
        <begin position="185"/>
        <end position="248"/>
    </location>
</feature>
<evidence type="ECO:0000313" key="7">
    <source>
        <dbReference type="EMBL" id="WEL19462.1"/>
    </source>
</evidence>
<dbReference type="SUPFAM" id="SSF54211">
    <property type="entry name" value="Ribosomal protein S5 domain 2-like"/>
    <property type="match status" value="1"/>
</dbReference>
<reference evidence="7 8" key="1">
    <citation type="submission" date="2022-09" db="EMBL/GenBank/DDBJ databases">
        <title>Xylan utilization by haloarchaea-nanohaloarchaea associations.</title>
        <authorList>
            <person name="Yakimov M."/>
        </authorList>
    </citation>
    <scope>NUCLEOTIDE SEQUENCE [LARGE SCALE GENOMIC DNA]</scope>
    <source>
        <strain evidence="7 8">SVXNc</strain>
    </source>
</reference>
<gene>
    <name evidence="7" type="primary">rrp42</name>
    <name evidence="7" type="ORF">SVXNc_0438</name>
</gene>
<keyword evidence="8" id="KW-1185">Reference proteome</keyword>
<comment type="subcellular location">
    <subcellularLocation>
        <location evidence="1">Cytoplasm</location>
    </subcellularLocation>
</comment>
<dbReference type="Gene3D" id="3.30.230.70">
    <property type="entry name" value="GHMP Kinase, N-terminal domain"/>
    <property type="match status" value="1"/>
</dbReference>
<dbReference type="InterPro" id="IPR020869">
    <property type="entry name" value="Rrp42_archaea"/>
</dbReference>
<dbReference type="Proteomes" id="UP001218034">
    <property type="component" value="Chromosome"/>
</dbReference>
<evidence type="ECO:0000256" key="1">
    <source>
        <dbReference type="ARBA" id="ARBA00004496"/>
    </source>
</evidence>
<evidence type="ECO:0000313" key="8">
    <source>
        <dbReference type="Proteomes" id="UP001218034"/>
    </source>
</evidence>
<organism evidence="7 8">
    <name type="scientific">Candidatus Nanohalococcus occultus</name>
    <dbReference type="NCBI Taxonomy" id="2978047"/>
    <lineage>
        <taxon>Archaea</taxon>
        <taxon>Candidatus Nanohalarchaeota</taxon>
        <taxon>Candidatus Nanohalarchaeota incertae sedis</taxon>
        <taxon>Candidatus Nanohalococcus</taxon>
    </lineage>
</organism>
<accession>A0ABY8CE48</accession>
<sequence length="263" mass="29220">MKLNQDTIRKMAKDQERLDGRDLKEFREIEVETDYIHETAEGSAKVSIGKTQVVVGIKIGVESPYSDRPDEGTIVTNAELAPMAAREYESGPPQEEGVELARVVDRGIRESEAVDLEELCIEPGEKVMTVFIDVHVLNDDGNLIDASSLGAMAALKTGYIPVYDEEEDTLVRGEKDRDIPIDTEPVTVTGHKIGEEIFWDVTGEEEDARDARLTVSINEKGNVVAMQKGETEPFSQDEINQIIEEAESQTQDLREILDNAAEE</sequence>
<evidence type="ECO:0000259" key="6">
    <source>
        <dbReference type="Pfam" id="PF03725"/>
    </source>
</evidence>
<dbReference type="InterPro" id="IPR001247">
    <property type="entry name" value="ExoRNase_PH_dom1"/>
</dbReference>
<name>A0ABY8CE48_9ARCH</name>
<dbReference type="RefSeq" id="WP_347722332.1">
    <property type="nucleotide sequence ID" value="NZ_CP104395.1"/>
</dbReference>